<dbReference type="AlphaFoldDB" id="A0A4R2RNE3"/>
<name>A0A4R2RNE3_9BACL</name>
<dbReference type="Pfam" id="PF04341">
    <property type="entry name" value="DUF485"/>
    <property type="match status" value="1"/>
</dbReference>
<evidence type="ECO:0000313" key="2">
    <source>
        <dbReference type="EMBL" id="TCP64574.1"/>
    </source>
</evidence>
<feature type="transmembrane region" description="Helical" evidence="1">
    <location>
        <begin position="30"/>
        <end position="52"/>
    </location>
</feature>
<dbReference type="Proteomes" id="UP000294746">
    <property type="component" value="Unassembled WGS sequence"/>
</dbReference>
<dbReference type="PANTHER" id="PTHR38441:SF1">
    <property type="entry name" value="MEMBRANE PROTEIN"/>
    <property type="match status" value="1"/>
</dbReference>
<keyword evidence="1" id="KW-0812">Transmembrane</keyword>
<dbReference type="EMBL" id="SLXV01000039">
    <property type="protein sequence ID" value="TCP64574.1"/>
    <property type="molecule type" value="Genomic_DNA"/>
</dbReference>
<keyword evidence="1" id="KW-0472">Membrane</keyword>
<organism evidence="2 3">
    <name type="scientific">Baia soyae</name>
    <dbReference type="NCBI Taxonomy" id="1544746"/>
    <lineage>
        <taxon>Bacteria</taxon>
        <taxon>Bacillati</taxon>
        <taxon>Bacillota</taxon>
        <taxon>Bacilli</taxon>
        <taxon>Bacillales</taxon>
        <taxon>Thermoactinomycetaceae</taxon>
        <taxon>Baia</taxon>
    </lineage>
</organism>
<evidence type="ECO:0000256" key="1">
    <source>
        <dbReference type="SAM" id="Phobius"/>
    </source>
</evidence>
<keyword evidence="3" id="KW-1185">Reference proteome</keyword>
<sequence>MEPKHSDQWKQIASSSEFIKLMKRRKRFQFFSTIFFVMYYFALPVLAGYTGLLNTRIFGSINGIYLFALSQFFMAWILAFIYVRHANQLDQTIEQIKKDLPKEALS</sequence>
<feature type="transmembrane region" description="Helical" evidence="1">
    <location>
        <begin position="64"/>
        <end position="83"/>
    </location>
</feature>
<comment type="caution">
    <text evidence="2">The sequence shown here is derived from an EMBL/GenBank/DDBJ whole genome shotgun (WGS) entry which is preliminary data.</text>
</comment>
<evidence type="ECO:0000313" key="3">
    <source>
        <dbReference type="Proteomes" id="UP000294746"/>
    </source>
</evidence>
<gene>
    <name evidence="2" type="ORF">EDD57_1394</name>
</gene>
<reference evidence="2 3" key="1">
    <citation type="submission" date="2019-03" db="EMBL/GenBank/DDBJ databases">
        <title>Genomic Encyclopedia of Type Strains, Phase IV (KMG-IV): sequencing the most valuable type-strain genomes for metagenomic binning, comparative biology and taxonomic classification.</title>
        <authorList>
            <person name="Goeker M."/>
        </authorList>
    </citation>
    <scope>NUCLEOTIDE SEQUENCE [LARGE SCALE GENOMIC DNA]</scope>
    <source>
        <strain evidence="2 3">DSM 46831</strain>
    </source>
</reference>
<proteinExistence type="predicted"/>
<dbReference type="RefSeq" id="WP_207896826.1">
    <property type="nucleotide sequence ID" value="NZ_SLXV01000039.1"/>
</dbReference>
<accession>A0A4R2RNE3</accession>
<dbReference type="PANTHER" id="PTHR38441">
    <property type="entry name" value="INTEGRAL MEMBRANE PROTEIN-RELATED"/>
    <property type="match status" value="1"/>
</dbReference>
<dbReference type="InterPro" id="IPR007436">
    <property type="entry name" value="DUF485"/>
</dbReference>
<keyword evidence="1" id="KW-1133">Transmembrane helix</keyword>
<protein>
    <submittedName>
        <fullName evidence="2">Uncharacterized membrane protein (DUF485 family)</fullName>
    </submittedName>
</protein>